<evidence type="ECO:0000313" key="2">
    <source>
        <dbReference type="EMBL" id="PNR54374.1"/>
    </source>
</evidence>
<dbReference type="Proteomes" id="UP000006727">
    <property type="component" value="Chromosome 5"/>
</dbReference>
<reference evidence="2 4" key="2">
    <citation type="journal article" date="2018" name="Plant J.">
        <title>The Physcomitrella patens chromosome-scale assembly reveals moss genome structure and evolution.</title>
        <authorList>
            <person name="Lang D."/>
            <person name="Ullrich K.K."/>
            <person name="Murat F."/>
            <person name="Fuchs J."/>
            <person name="Jenkins J."/>
            <person name="Haas F.B."/>
            <person name="Piednoel M."/>
            <person name="Gundlach H."/>
            <person name="Van Bel M."/>
            <person name="Meyberg R."/>
            <person name="Vives C."/>
            <person name="Morata J."/>
            <person name="Symeonidi A."/>
            <person name="Hiss M."/>
            <person name="Muchero W."/>
            <person name="Kamisugi Y."/>
            <person name="Saleh O."/>
            <person name="Blanc G."/>
            <person name="Decker E.L."/>
            <person name="van Gessel N."/>
            <person name="Grimwood J."/>
            <person name="Hayes R.D."/>
            <person name="Graham S.W."/>
            <person name="Gunter L.E."/>
            <person name="McDaniel S.F."/>
            <person name="Hoernstein S.N.W."/>
            <person name="Larsson A."/>
            <person name="Li F.W."/>
            <person name="Perroud P.F."/>
            <person name="Phillips J."/>
            <person name="Ranjan P."/>
            <person name="Rokshar D.S."/>
            <person name="Rothfels C.J."/>
            <person name="Schneider L."/>
            <person name="Shu S."/>
            <person name="Stevenson D.W."/>
            <person name="Thummler F."/>
            <person name="Tillich M."/>
            <person name="Villarreal Aguilar J.C."/>
            <person name="Widiez T."/>
            <person name="Wong G.K."/>
            <person name="Wymore A."/>
            <person name="Zhang Y."/>
            <person name="Zimmer A.D."/>
            <person name="Quatrano R.S."/>
            <person name="Mayer K.F.X."/>
            <person name="Goodstein D."/>
            <person name="Casacuberta J.M."/>
            <person name="Vandepoele K."/>
            <person name="Reski R."/>
            <person name="Cuming A.C."/>
            <person name="Tuskan G.A."/>
            <person name="Maumus F."/>
            <person name="Salse J."/>
            <person name="Schmutz J."/>
            <person name="Rensing S.A."/>
        </authorList>
    </citation>
    <scope>NUCLEOTIDE SEQUENCE [LARGE SCALE GENOMIC DNA]</scope>
    <source>
        <strain evidence="3 4">cv. Gransden 2004</strain>
    </source>
</reference>
<dbReference type="PaxDb" id="3218-PP1S23_98V6.1"/>
<reference evidence="3" key="3">
    <citation type="submission" date="2020-12" db="UniProtKB">
        <authorList>
            <consortium name="EnsemblPlants"/>
        </authorList>
    </citation>
    <scope>IDENTIFICATION</scope>
</reference>
<protein>
    <submittedName>
        <fullName evidence="2 3">Uncharacterized protein</fullName>
    </submittedName>
</protein>
<dbReference type="Gramene" id="Pp3c5_22950V3.1">
    <property type="protein sequence ID" value="Pp3c5_22950V3.1"/>
    <property type="gene ID" value="Pp3c5_22950"/>
</dbReference>
<dbReference type="PANTHER" id="PTHR33834">
    <property type="entry name" value="SIGNALING PEPTIDE TAXIMIN 2"/>
    <property type="match status" value="1"/>
</dbReference>
<evidence type="ECO:0000256" key="1">
    <source>
        <dbReference type="SAM" id="Phobius"/>
    </source>
</evidence>
<dbReference type="EnsemblPlants" id="Pp3c5_22950V3.2">
    <property type="protein sequence ID" value="Pp3c5_22950V3.2"/>
    <property type="gene ID" value="Pp3c5_22950"/>
</dbReference>
<dbReference type="InterPro" id="IPR055283">
    <property type="entry name" value="TAXIMIN_1/2"/>
</dbReference>
<dbReference type="eggNOG" id="ENOG502S4K3">
    <property type="taxonomic scope" value="Eukaryota"/>
</dbReference>
<dbReference type="EMBL" id="ABEU02000005">
    <property type="protein sequence ID" value="PNR54374.1"/>
    <property type="molecule type" value="Genomic_DNA"/>
</dbReference>
<keyword evidence="1" id="KW-0472">Membrane</keyword>
<organism evidence="2">
    <name type="scientific">Physcomitrium patens</name>
    <name type="common">Spreading-leaved earth moss</name>
    <name type="synonym">Physcomitrella patens</name>
    <dbReference type="NCBI Taxonomy" id="3218"/>
    <lineage>
        <taxon>Eukaryota</taxon>
        <taxon>Viridiplantae</taxon>
        <taxon>Streptophyta</taxon>
        <taxon>Embryophyta</taxon>
        <taxon>Bryophyta</taxon>
        <taxon>Bryophytina</taxon>
        <taxon>Bryopsida</taxon>
        <taxon>Funariidae</taxon>
        <taxon>Funariales</taxon>
        <taxon>Funariaceae</taxon>
        <taxon>Physcomitrium</taxon>
    </lineage>
</organism>
<keyword evidence="1" id="KW-0812">Transmembrane</keyword>
<sequence length="74" mass="8163">MGCECRPLGFLIGLPFMLVASLLSLIGVLLWIITVPLMFCCPCIICITLLAEFAVSLIKAPFDVITWFTEQIPC</sequence>
<dbReference type="GeneID" id="112282377"/>
<evidence type="ECO:0000313" key="4">
    <source>
        <dbReference type="Proteomes" id="UP000006727"/>
    </source>
</evidence>
<dbReference type="OrthoDB" id="1921758at2759"/>
<feature type="transmembrane region" description="Helical" evidence="1">
    <location>
        <begin position="39"/>
        <end position="58"/>
    </location>
</feature>
<keyword evidence="4" id="KW-1185">Reference proteome</keyword>
<feature type="transmembrane region" description="Helical" evidence="1">
    <location>
        <begin position="12"/>
        <end position="32"/>
    </location>
</feature>
<gene>
    <name evidence="3" type="primary">LOC112282377</name>
    <name evidence="2" type="ORF">PHYPA_008051</name>
</gene>
<dbReference type="PANTHER" id="PTHR33834:SF4">
    <property type="entry name" value="SIGNALING PEPTIDE TAXIMIN 2"/>
    <property type="match status" value="1"/>
</dbReference>
<dbReference type="RefSeq" id="XP_024375669.1">
    <property type="nucleotide sequence ID" value="XM_024519901.2"/>
</dbReference>
<dbReference type="AlphaFoldDB" id="A9RR35"/>
<dbReference type="EnsemblPlants" id="Pp3c5_22950V3.3">
    <property type="protein sequence ID" value="Pp3c5_22950V3.3"/>
    <property type="gene ID" value="Pp3c5_22950"/>
</dbReference>
<dbReference type="Gramene" id="Pp3c5_22950V3.3">
    <property type="protein sequence ID" value="Pp3c5_22950V3.3"/>
    <property type="gene ID" value="Pp3c5_22950"/>
</dbReference>
<dbReference type="EnsemblPlants" id="Pp3c5_22950V3.1">
    <property type="protein sequence ID" value="Pp3c5_22950V3.1"/>
    <property type="gene ID" value="Pp3c5_22950"/>
</dbReference>
<accession>A9RR35</accession>
<proteinExistence type="predicted"/>
<dbReference type="HOGENOM" id="CLU_180321_0_0_1"/>
<evidence type="ECO:0000313" key="3">
    <source>
        <dbReference type="EnsemblPlants" id="Pp3c5_22950V3.1"/>
    </source>
</evidence>
<dbReference type="OMA" id="MEWFISK"/>
<keyword evidence="1" id="KW-1133">Transmembrane helix</keyword>
<reference evidence="2 4" key="1">
    <citation type="journal article" date="2008" name="Science">
        <title>The Physcomitrella genome reveals evolutionary insights into the conquest of land by plants.</title>
        <authorList>
            <person name="Rensing S."/>
            <person name="Lang D."/>
            <person name="Zimmer A."/>
            <person name="Terry A."/>
            <person name="Salamov A."/>
            <person name="Shapiro H."/>
            <person name="Nishiyama T."/>
            <person name="Perroud P.-F."/>
            <person name="Lindquist E."/>
            <person name="Kamisugi Y."/>
            <person name="Tanahashi T."/>
            <person name="Sakakibara K."/>
            <person name="Fujita T."/>
            <person name="Oishi K."/>
            <person name="Shin-I T."/>
            <person name="Kuroki Y."/>
            <person name="Toyoda A."/>
            <person name="Suzuki Y."/>
            <person name="Hashimoto A."/>
            <person name="Yamaguchi K."/>
            <person name="Sugano A."/>
            <person name="Kohara Y."/>
            <person name="Fujiyama A."/>
            <person name="Anterola A."/>
            <person name="Aoki S."/>
            <person name="Ashton N."/>
            <person name="Barbazuk W.B."/>
            <person name="Barker E."/>
            <person name="Bennetzen J."/>
            <person name="Bezanilla M."/>
            <person name="Blankenship R."/>
            <person name="Cho S.H."/>
            <person name="Dutcher S."/>
            <person name="Estelle M."/>
            <person name="Fawcett J.A."/>
            <person name="Gundlach H."/>
            <person name="Hanada K."/>
            <person name="Heyl A."/>
            <person name="Hicks K.A."/>
            <person name="Hugh J."/>
            <person name="Lohr M."/>
            <person name="Mayer K."/>
            <person name="Melkozernov A."/>
            <person name="Murata T."/>
            <person name="Nelson D."/>
            <person name="Pils B."/>
            <person name="Prigge M."/>
            <person name="Reiss B."/>
            <person name="Renner T."/>
            <person name="Rombauts S."/>
            <person name="Rushton P."/>
            <person name="Sanderfoot A."/>
            <person name="Schween G."/>
            <person name="Shiu S.-H."/>
            <person name="Stueber K."/>
            <person name="Theodoulou F.L."/>
            <person name="Tu H."/>
            <person name="Van de Peer Y."/>
            <person name="Verrier P.J."/>
            <person name="Waters E."/>
            <person name="Wood A."/>
            <person name="Yang L."/>
            <person name="Cove D."/>
            <person name="Cuming A."/>
            <person name="Hasebe M."/>
            <person name="Lucas S."/>
            <person name="Mishler D.B."/>
            <person name="Reski R."/>
            <person name="Grigoriev I."/>
            <person name="Quatrano R.S."/>
            <person name="Boore J.L."/>
        </authorList>
    </citation>
    <scope>NUCLEOTIDE SEQUENCE [LARGE SCALE GENOMIC DNA]</scope>
    <source>
        <strain evidence="3 4">cv. Gransden 2004</strain>
    </source>
</reference>
<name>A9RR35_PHYPA</name>
<dbReference type="Gramene" id="Pp3c5_22950V3.2">
    <property type="protein sequence ID" value="Pp3c5_22950V3.2"/>
    <property type="gene ID" value="Pp3c5_22950"/>
</dbReference>